<proteinExistence type="predicted"/>
<evidence type="ECO:0000313" key="3">
    <source>
        <dbReference type="Proteomes" id="UP001221413"/>
    </source>
</evidence>
<reference evidence="2" key="1">
    <citation type="submission" date="2023-01" db="EMBL/GenBank/DDBJ databases">
        <title>The chitinases involved in constricting ring structure development in the nematode-trapping fungus Drechslerella dactyloides.</title>
        <authorList>
            <person name="Wang R."/>
            <person name="Zhang L."/>
            <person name="Tang P."/>
            <person name="Li S."/>
            <person name="Liang L."/>
        </authorList>
    </citation>
    <scope>NUCLEOTIDE SEQUENCE</scope>
    <source>
        <strain evidence="2">YMF1.00031</strain>
    </source>
</reference>
<feature type="region of interest" description="Disordered" evidence="1">
    <location>
        <begin position="74"/>
        <end position="169"/>
    </location>
</feature>
<evidence type="ECO:0000313" key="2">
    <source>
        <dbReference type="EMBL" id="KAJ6260021.1"/>
    </source>
</evidence>
<feature type="compositionally biased region" description="Low complexity" evidence="1">
    <location>
        <begin position="118"/>
        <end position="130"/>
    </location>
</feature>
<feature type="compositionally biased region" description="Low complexity" evidence="1">
    <location>
        <begin position="152"/>
        <end position="164"/>
    </location>
</feature>
<evidence type="ECO:0000256" key="1">
    <source>
        <dbReference type="SAM" id="MobiDB-lite"/>
    </source>
</evidence>
<name>A0AAD6NHR6_DREDA</name>
<comment type="caution">
    <text evidence="2">The sequence shown here is derived from an EMBL/GenBank/DDBJ whole genome shotgun (WGS) entry which is preliminary data.</text>
</comment>
<organism evidence="2 3">
    <name type="scientific">Drechslerella dactyloides</name>
    <name type="common">Nematode-trapping fungus</name>
    <name type="synonym">Arthrobotrys dactyloides</name>
    <dbReference type="NCBI Taxonomy" id="74499"/>
    <lineage>
        <taxon>Eukaryota</taxon>
        <taxon>Fungi</taxon>
        <taxon>Dikarya</taxon>
        <taxon>Ascomycota</taxon>
        <taxon>Pezizomycotina</taxon>
        <taxon>Orbiliomycetes</taxon>
        <taxon>Orbiliales</taxon>
        <taxon>Orbiliaceae</taxon>
        <taxon>Drechslerella</taxon>
    </lineage>
</organism>
<sequence>MLQDDWLARISVASAVAASELARVRDPSAPVPAILLATASTTASSACSQDTKTRLRKRGTLAGAAYCPPLAAAKPKHTLSPSPNGCQQPRTAPPAISSGIPRPPVEQERQRLRDCAKRNSNGGRSAGSKRGSSDSRNSRNICMRGRSCRITKSSGSNGSKNGNGRMSKRGAGYAIHLSSMIKITRGATLRPQISEAPE</sequence>
<feature type="compositionally biased region" description="Polar residues" evidence="1">
    <location>
        <begin position="79"/>
        <end position="90"/>
    </location>
</feature>
<dbReference type="Proteomes" id="UP001221413">
    <property type="component" value="Unassembled WGS sequence"/>
</dbReference>
<accession>A0AAD6NHR6</accession>
<dbReference type="EMBL" id="JAQGDS010000006">
    <property type="protein sequence ID" value="KAJ6260021.1"/>
    <property type="molecule type" value="Genomic_DNA"/>
</dbReference>
<dbReference type="AlphaFoldDB" id="A0AAD6NHR6"/>
<gene>
    <name evidence="2" type="ORF">Dda_5666</name>
</gene>
<protein>
    <submittedName>
        <fullName evidence="2">Uncharacterized protein</fullName>
    </submittedName>
</protein>
<keyword evidence="3" id="KW-1185">Reference proteome</keyword>
<feature type="compositionally biased region" description="Basic and acidic residues" evidence="1">
    <location>
        <begin position="105"/>
        <end position="117"/>
    </location>
</feature>